<evidence type="ECO:0000259" key="11">
    <source>
        <dbReference type="PROSITE" id="PS50866"/>
    </source>
</evidence>
<keyword evidence="5" id="KW-0931">ER-Golgi transport</keyword>
<comment type="subcellular location">
    <subcellularLocation>
        <location evidence="1 8">Membrane</location>
        <topology evidence="1 8">Single-pass type I membrane protein</topology>
    </subcellularLocation>
</comment>
<dbReference type="STRING" id="1071382.H2ANY5"/>
<comment type="similarity">
    <text evidence="2 8">Belongs to the EMP24/GP25L family.</text>
</comment>
<organism evidence="12 13">
    <name type="scientific">Kazachstania africana (strain ATCC 22294 / BCRC 22015 / CBS 2517 / CECT 1963 / NBRC 1671 / NRRL Y-8276)</name>
    <name type="common">Yeast</name>
    <name type="synonym">Kluyveromyces africanus</name>
    <dbReference type="NCBI Taxonomy" id="1071382"/>
    <lineage>
        <taxon>Eukaryota</taxon>
        <taxon>Fungi</taxon>
        <taxon>Dikarya</taxon>
        <taxon>Ascomycota</taxon>
        <taxon>Saccharomycotina</taxon>
        <taxon>Saccharomycetes</taxon>
        <taxon>Saccharomycetales</taxon>
        <taxon>Saccharomycetaceae</taxon>
        <taxon>Kazachstania</taxon>
    </lineage>
</organism>
<dbReference type="InterPro" id="IPR009038">
    <property type="entry name" value="GOLD_dom"/>
</dbReference>
<evidence type="ECO:0000256" key="3">
    <source>
        <dbReference type="ARBA" id="ARBA00022692"/>
    </source>
</evidence>
<proteinExistence type="inferred from homology"/>
<dbReference type="HOGENOM" id="CLU_066963_2_1_1"/>
<dbReference type="AlphaFoldDB" id="H2ANY5"/>
<dbReference type="OrthoDB" id="3427at2759"/>
<dbReference type="FunCoup" id="H2ANY5">
    <property type="interactions" value="570"/>
</dbReference>
<feature type="transmembrane region" description="Helical" evidence="9">
    <location>
        <begin position="176"/>
        <end position="195"/>
    </location>
</feature>
<dbReference type="PROSITE" id="PS50866">
    <property type="entry name" value="GOLD"/>
    <property type="match status" value="1"/>
</dbReference>
<evidence type="ECO:0000256" key="1">
    <source>
        <dbReference type="ARBA" id="ARBA00004479"/>
    </source>
</evidence>
<keyword evidence="6 9" id="KW-1133">Transmembrane helix</keyword>
<dbReference type="eggNOG" id="KOG1690">
    <property type="taxonomic scope" value="Eukaryota"/>
</dbReference>
<evidence type="ECO:0000313" key="12">
    <source>
        <dbReference type="EMBL" id="CCF56085.1"/>
    </source>
</evidence>
<dbReference type="GeneID" id="13886213"/>
<keyword evidence="3 8" id="KW-0812">Transmembrane</keyword>
<keyword evidence="4 10" id="KW-0732">Signal</keyword>
<evidence type="ECO:0000256" key="4">
    <source>
        <dbReference type="ARBA" id="ARBA00022729"/>
    </source>
</evidence>
<dbReference type="GO" id="GO:0006888">
    <property type="term" value="P:endoplasmic reticulum to Golgi vesicle-mediated transport"/>
    <property type="evidence" value="ECO:0007669"/>
    <property type="project" value="UniProtKB-ARBA"/>
</dbReference>
<evidence type="ECO:0000256" key="8">
    <source>
        <dbReference type="RuleBase" id="RU003827"/>
    </source>
</evidence>
<evidence type="ECO:0000256" key="9">
    <source>
        <dbReference type="SAM" id="Phobius"/>
    </source>
</evidence>
<reference evidence="12 13" key="1">
    <citation type="journal article" date="2011" name="Proc. Natl. Acad. Sci. U.S.A.">
        <title>Evolutionary erosion of yeast sex chromosomes by mating-type switching accidents.</title>
        <authorList>
            <person name="Gordon J.L."/>
            <person name="Armisen D."/>
            <person name="Proux-Wera E."/>
            <person name="Oheigeartaigh S.S."/>
            <person name="Byrne K.P."/>
            <person name="Wolfe K.H."/>
        </authorList>
    </citation>
    <scope>NUCLEOTIDE SEQUENCE [LARGE SCALE GENOMIC DNA]</scope>
    <source>
        <strain evidence="13">ATCC 22294 / BCRC 22015 / CBS 2517 / CECT 1963 / NBRC 1671 / NRRL Y-8276</strain>
    </source>
</reference>
<feature type="chain" id="PRO_5003559580" description="GOLD domain-containing protein" evidence="10">
    <location>
        <begin position="21"/>
        <end position="208"/>
    </location>
</feature>
<name>H2ANY5_KAZAF</name>
<feature type="domain" description="GOLD" evidence="11">
    <location>
        <begin position="30"/>
        <end position="118"/>
    </location>
</feature>
<dbReference type="GO" id="GO:0016020">
    <property type="term" value="C:membrane"/>
    <property type="evidence" value="ECO:0007669"/>
    <property type="project" value="UniProtKB-SubCell"/>
</dbReference>
<dbReference type="Proteomes" id="UP000005220">
    <property type="component" value="Chromosome 1"/>
</dbReference>
<keyword evidence="7 9" id="KW-0472">Membrane</keyword>
<dbReference type="Pfam" id="PF01105">
    <property type="entry name" value="EMP24_GP25L"/>
    <property type="match status" value="1"/>
</dbReference>
<dbReference type="PANTHER" id="PTHR22811">
    <property type="entry name" value="TRANSMEMBRANE EMP24 DOMAIN-CONTAINING PROTEIN"/>
    <property type="match status" value="1"/>
</dbReference>
<evidence type="ECO:0000256" key="5">
    <source>
        <dbReference type="ARBA" id="ARBA00022892"/>
    </source>
</evidence>
<evidence type="ECO:0000256" key="10">
    <source>
        <dbReference type="SAM" id="SignalP"/>
    </source>
</evidence>
<dbReference type="SMART" id="SM01190">
    <property type="entry name" value="EMP24_GP25L"/>
    <property type="match status" value="1"/>
</dbReference>
<evidence type="ECO:0000256" key="6">
    <source>
        <dbReference type="ARBA" id="ARBA00022989"/>
    </source>
</evidence>
<dbReference type="EMBL" id="HE650821">
    <property type="protein sequence ID" value="CCF56085.1"/>
    <property type="molecule type" value="Genomic_DNA"/>
</dbReference>
<dbReference type="KEGG" id="kaf:KAFR_0A06500"/>
<gene>
    <name evidence="12" type="primary">KAFR0A06500</name>
    <name evidence="12" type="ORF">KAFR_0A06500</name>
</gene>
<dbReference type="GO" id="GO:0005737">
    <property type="term" value="C:cytoplasm"/>
    <property type="evidence" value="ECO:0007669"/>
    <property type="project" value="GOC"/>
</dbReference>
<accession>H2ANY5</accession>
<evidence type="ECO:0000256" key="2">
    <source>
        <dbReference type="ARBA" id="ARBA00007104"/>
    </source>
</evidence>
<dbReference type="InParanoid" id="H2ANY5"/>
<feature type="signal peptide" evidence="10">
    <location>
        <begin position="1"/>
        <end position="20"/>
    </location>
</feature>
<protein>
    <recommendedName>
        <fullName evidence="11">GOLD domain-containing protein</fullName>
    </recommendedName>
</protein>
<evidence type="ECO:0000313" key="13">
    <source>
        <dbReference type="Proteomes" id="UP000005220"/>
    </source>
</evidence>
<evidence type="ECO:0000256" key="7">
    <source>
        <dbReference type="ARBA" id="ARBA00023136"/>
    </source>
</evidence>
<dbReference type="RefSeq" id="XP_003955220.1">
    <property type="nucleotide sequence ID" value="XM_003955171.1"/>
</dbReference>
<sequence>MIKLVNLVALLVTLIVQVQGFYFYTSSNERKCFHKELTKGNLLQGQYKLSAQQNDVSITIDIEEVFDNNHRVMHQKMGSLNGEFAYNALDSGEHKICFQTSSSSWINKEKNIKFEIDMEIGDDLDLDSKKTATIKSLQNKVFLLTAKTLQIKNEQRLMRDREAMFRDLSESCNSRAMWWTVLQIVVLGATCFWQIKHLSTFFVKQKVL</sequence>
<dbReference type="InterPro" id="IPR015720">
    <property type="entry name" value="Emp24-like"/>
</dbReference>
<keyword evidence="13" id="KW-1185">Reference proteome</keyword>
<keyword evidence="5" id="KW-0813">Transport</keyword>